<dbReference type="GO" id="GO:0003677">
    <property type="term" value="F:DNA binding"/>
    <property type="evidence" value="ECO:0007669"/>
    <property type="project" value="InterPro"/>
</dbReference>
<reference evidence="11" key="2">
    <citation type="submission" date="2021-04" db="EMBL/GenBank/DDBJ databases">
        <authorList>
            <person name="Gilroy R."/>
        </authorList>
    </citation>
    <scope>NUCLEOTIDE SEQUENCE</scope>
    <source>
        <strain evidence="11">CHK188-5543</strain>
    </source>
</reference>
<dbReference type="GO" id="GO:0003887">
    <property type="term" value="F:DNA-directed DNA polymerase activity"/>
    <property type="evidence" value="ECO:0007669"/>
    <property type="project" value="UniProtKB-KW"/>
</dbReference>
<comment type="caution">
    <text evidence="11">The sequence shown here is derived from an EMBL/GenBank/DDBJ whole genome shotgun (WGS) entry which is preliminary data.</text>
</comment>
<feature type="domain" description="DNA polymerase III delta subunit-like C-terminal" evidence="10">
    <location>
        <begin position="215"/>
        <end position="336"/>
    </location>
</feature>
<dbReference type="AlphaFoldDB" id="A0A9D2B7L9"/>
<evidence type="ECO:0000256" key="1">
    <source>
        <dbReference type="ARBA" id="ARBA00012417"/>
    </source>
</evidence>
<evidence type="ECO:0000256" key="8">
    <source>
        <dbReference type="ARBA" id="ARBA00049244"/>
    </source>
</evidence>
<evidence type="ECO:0000256" key="6">
    <source>
        <dbReference type="ARBA" id="ARBA00022932"/>
    </source>
</evidence>
<evidence type="ECO:0000256" key="7">
    <source>
        <dbReference type="ARBA" id="ARBA00034754"/>
    </source>
</evidence>
<evidence type="ECO:0000313" key="11">
    <source>
        <dbReference type="EMBL" id="HIX66026.1"/>
    </source>
</evidence>
<dbReference type="InterPro" id="IPR008921">
    <property type="entry name" value="DNA_pol3_clamp-load_cplx_C"/>
</dbReference>
<dbReference type="Gene3D" id="1.20.272.10">
    <property type="match status" value="1"/>
</dbReference>
<comment type="catalytic activity">
    <reaction evidence="8">
        <text>DNA(n) + a 2'-deoxyribonucleoside 5'-triphosphate = DNA(n+1) + diphosphate</text>
        <dbReference type="Rhea" id="RHEA:22508"/>
        <dbReference type="Rhea" id="RHEA-COMP:17339"/>
        <dbReference type="Rhea" id="RHEA-COMP:17340"/>
        <dbReference type="ChEBI" id="CHEBI:33019"/>
        <dbReference type="ChEBI" id="CHEBI:61560"/>
        <dbReference type="ChEBI" id="CHEBI:173112"/>
        <dbReference type="EC" id="2.7.7.7"/>
    </reaction>
</comment>
<dbReference type="Gene3D" id="3.40.50.300">
    <property type="entry name" value="P-loop containing nucleotide triphosphate hydrolases"/>
    <property type="match status" value="1"/>
</dbReference>
<dbReference type="Proteomes" id="UP000886800">
    <property type="component" value="Unassembled WGS sequence"/>
</dbReference>
<evidence type="ECO:0000259" key="9">
    <source>
        <dbReference type="Pfam" id="PF06144"/>
    </source>
</evidence>
<protein>
    <recommendedName>
        <fullName evidence="2">DNA polymerase III subunit delta</fullName>
        <ecNumber evidence="1">2.7.7.7</ecNumber>
    </recommendedName>
</protein>
<dbReference type="PANTHER" id="PTHR34388:SF1">
    <property type="entry name" value="DNA POLYMERASE III SUBUNIT DELTA"/>
    <property type="match status" value="1"/>
</dbReference>
<keyword evidence="4 11" id="KW-0548">Nucleotidyltransferase</keyword>
<evidence type="ECO:0000256" key="4">
    <source>
        <dbReference type="ARBA" id="ARBA00022695"/>
    </source>
</evidence>
<evidence type="ECO:0000256" key="3">
    <source>
        <dbReference type="ARBA" id="ARBA00022679"/>
    </source>
</evidence>
<dbReference type="EC" id="2.7.7.7" evidence="1"/>
<dbReference type="Gene3D" id="1.10.8.60">
    <property type="match status" value="1"/>
</dbReference>
<comment type="similarity">
    <text evidence="7">Belongs to the DNA polymerase HolA subunit family.</text>
</comment>
<feature type="domain" description="DNA polymerase III delta N-terminal" evidence="9">
    <location>
        <begin position="22"/>
        <end position="125"/>
    </location>
</feature>
<dbReference type="Pfam" id="PF21694">
    <property type="entry name" value="DNA_pol3_delta_C"/>
    <property type="match status" value="1"/>
</dbReference>
<evidence type="ECO:0000313" key="12">
    <source>
        <dbReference type="Proteomes" id="UP000886800"/>
    </source>
</evidence>
<proteinExistence type="inferred from homology"/>
<dbReference type="InterPro" id="IPR048466">
    <property type="entry name" value="DNA_pol3_delta-like_C"/>
</dbReference>
<dbReference type="EMBL" id="DXES01000160">
    <property type="protein sequence ID" value="HIX66026.1"/>
    <property type="molecule type" value="Genomic_DNA"/>
</dbReference>
<dbReference type="InterPro" id="IPR010372">
    <property type="entry name" value="DNA_pol3_delta_N"/>
</dbReference>
<dbReference type="InterPro" id="IPR005790">
    <property type="entry name" value="DNA_polIII_delta"/>
</dbReference>
<keyword evidence="6" id="KW-0239">DNA-directed DNA polymerase</keyword>
<dbReference type="GO" id="GO:0006261">
    <property type="term" value="P:DNA-templated DNA replication"/>
    <property type="evidence" value="ECO:0007669"/>
    <property type="project" value="TreeGrafter"/>
</dbReference>
<dbReference type="PANTHER" id="PTHR34388">
    <property type="entry name" value="DNA POLYMERASE III SUBUNIT DELTA"/>
    <property type="match status" value="1"/>
</dbReference>
<organism evidence="11 12">
    <name type="scientific">Candidatus Anaerotruncus excrementipullorum</name>
    <dbReference type="NCBI Taxonomy" id="2838465"/>
    <lineage>
        <taxon>Bacteria</taxon>
        <taxon>Bacillati</taxon>
        <taxon>Bacillota</taxon>
        <taxon>Clostridia</taxon>
        <taxon>Eubacteriales</taxon>
        <taxon>Oscillospiraceae</taxon>
        <taxon>Anaerotruncus</taxon>
    </lineage>
</organism>
<dbReference type="GO" id="GO:0009360">
    <property type="term" value="C:DNA polymerase III complex"/>
    <property type="evidence" value="ECO:0007669"/>
    <property type="project" value="InterPro"/>
</dbReference>
<dbReference type="SUPFAM" id="SSF52540">
    <property type="entry name" value="P-loop containing nucleoside triphosphate hydrolases"/>
    <property type="match status" value="1"/>
</dbReference>
<gene>
    <name evidence="11" type="primary">holA</name>
    <name evidence="11" type="ORF">H9736_07225</name>
</gene>
<name>A0A9D2B7L9_9FIRM</name>
<accession>A0A9D2B7L9</accession>
<keyword evidence="5" id="KW-0235">DNA replication</keyword>
<dbReference type="SUPFAM" id="SSF48019">
    <property type="entry name" value="post-AAA+ oligomerization domain-like"/>
    <property type="match status" value="1"/>
</dbReference>
<dbReference type="NCBIfam" id="TIGR01128">
    <property type="entry name" value="holA"/>
    <property type="match status" value="1"/>
</dbReference>
<dbReference type="InterPro" id="IPR027417">
    <property type="entry name" value="P-loop_NTPase"/>
</dbReference>
<evidence type="ECO:0000259" key="10">
    <source>
        <dbReference type="Pfam" id="PF21694"/>
    </source>
</evidence>
<evidence type="ECO:0000256" key="2">
    <source>
        <dbReference type="ARBA" id="ARBA00017703"/>
    </source>
</evidence>
<evidence type="ECO:0000256" key="5">
    <source>
        <dbReference type="ARBA" id="ARBA00022705"/>
    </source>
</evidence>
<reference evidence="11" key="1">
    <citation type="journal article" date="2021" name="PeerJ">
        <title>Extensive microbial diversity within the chicken gut microbiome revealed by metagenomics and culture.</title>
        <authorList>
            <person name="Gilroy R."/>
            <person name="Ravi A."/>
            <person name="Getino M."/>
            <person name="Pursley I."/>
            <person name="Horton D.L."/>
            <person name="Alikhan N.F."/>
            <person name="Baker D."/>
            <person name="Gharbi K."/>
            <person name="Hall N."/>
            <person name="Watson M."/>
            <person name="Adriaenssens E.M."/>
            <person name="Foster-Nyarko E."/>
            <person name="Jarju S."/>
            <person name="Secka A."/>
            <person name="Antonio M."/>
            <person name="Oren A."/>
            <person name="Chaudhuri R.R."/>
            <person name="La Ragione R."/>
            <person name="Hildebrand F."/>
            <person name="Pallen M.J."/>
        </authorList>
    </citation>
    <scope>NUCLEOTIDE SEQUENCE</scope>
    <source>
        <strain evidence="11">CHK188-5543</strain>
    </source>
</reference>
<sequence>MQYTLESDFAKHVRGPELHRVYLLYGSQSLLIEQYEKKLIQKALDGGGNDFNLHRFTGEGLDLQAFYDAVESLPLMAPARCVTLDLTAEQLGAGELKELCAILEDPPATTTVILTVKRKLEKKDRLAGVAQVCGRAGCTVELERAGSGGPQKFLRERAAQYGCELPGSCAAYLVRRCGEDLQQLDSELQKVCAYAGGGAITQEQIDAVAVPVLQAQVYDLSRAVLRGNPTRAMEILDQLWRLRVPAPRILSALSGAIVDLYRGYVVRREAVPLARAAGELGYPKNLEFRLKNAMSDSGDYSPAQLAAMLEQMDWADQALKSTGLEDRLVLEQTVVRLFLASRGGN</sequence>
<keyword evidence="3 11" id="KW-0808">Transferase</keyword>
<dbReference type="Pfam" id="PF06144">
    <property type="entry name" value="DNA_pol3_delta"/>
    <property type="match status" value="1"/>
</dbReference>